<evidence type="ECO:0000313" key="2">
    <source>
        <dbReference type="Proteomes" id="UP001240447"/>
    </source>
</evidence>
<accession>A0ABT9NJT3</accession>
<dbReference type="EMBL" id="JAUSQM010000001">
    <property type="protein sequence ID" value="MDP9820659.1"/>
    <property type="molecule type" value="Genomic_DNA"/>
</dbReference>
<dbReference type="SUPFAM" id="SSF52540">
    <property type="entry name" value="P-loop containing nucleoside triphosphate hydrolases"/>
    <property type="match status" value="1"/>
</dbReference>
<keyword evidence="2" id="KW-1185">Reference proteome</keyword>
<name>A0ABT9NJT3_9ACTN</name>
<evidence type="ECO:0000313" key="1">
    <source>
        <dbReference type="EMBL" id="MDP9820659.1"/>
    </source>
</evidence>
<dbReference type="InterPro" id="IPR027417">
    <property type="entry name" value="P-loop_NTPase"/>
</dbReference>
<dbReference type="Gene3D" id="3.40.50.300">
    <property type="entry name" value="P-loop containing nucleotide triphosphate hydrolases"/>
    <property type="match status" value="1"/>
</dbReference>
<gene>
    <name evidence="1" type="ORF">J2S59_000468</name>
</gene>
<comment type="caution">
    <text evidence="1">The sequence shown here is derived from an EMBL/GenBank/DDBJ whole genome shotgun (WGS) entry which is preliminary data.</text>
</comment>
<proteinExistence type="predicted"/>
<dbReference type="Proteomes" id="UP001240447">
    <property type="component" value="Unassembled WGS sequence"/>
</dbReference>
<dbReference type="RefSeq" id="WP_068122881.1">
    <property type="nucleotide sequence ID" value="NZ_CCXJ01000611.1"/>
</dbReference>
<organism evidence="1 2">
    <name type="scientific">Nocardioides massiliensis</name>
    <dbReference type="NCBI Taxonomy" id="1325935"/>
    <lineage>
        <taxon>Bacteria</taxon>
        <taxon>Bacillati</taxon>
        <taxon>Actinomycetota</taxon>
        <taxon>Actinomycetes</taxon>
        <taxon>Propionibacteriales</taxon>
        <taxon>Nocardioidaceae</taxon>
        <taxon>Nocardioides</taxon>
    </lineage>
</organism>
<reference evidence="1 2" key="1">
    <citation type="submission" date="2023-07" db="EMBL/GenBank/DDBJ databases">
        <title>Sequencing the genomes of 1000 actinobacteria strains.</title>
        <authorList>
            <person name="Klenk H.-P."/>
        </authorList>
    </citation>
    <scope>NUCLEOTIDE SEQUENCE [LARGE SCALE GENOMIC DNA]</scope>
    <source>
        <strain evidence="1 2">GD13</strain>
    </source>
</reference>
<sequence length="261" mass="27148">MSLISFVSAKGSPGVTRTVAGLARVWPRKSVVADLDPIGGDLTYVLRDPDGEPLGEDRGLLSLGAAVRGGARSAVADHVQPTADGLSVLVGVARPSQVQALGASWPHVAGSLAAYDGDVLVDCGRVHPGAATMPVLERSDAVVFVLRSDVPSVAHLRERLTGLREPLRIGAIDGIPIGFVVVGDPKEQRAADDIERLLASAGITATSLGVVAHDPKTLRILHTEDGRAVRRSVLVRSLVDLAGRVESLAASRTLATQAVVR</sequence>
<protein>
    <submittedName>
        <fullName evidence="1">MinD-like ATPase involved in chromosome partitioning or flagellar assembly</fullName>
    </submittedName>
</protein>